<dbReference type="InterPro" id="IPR004841">
    <property type="entry name" value="AA-permease/SLC12A_dom"/>
</dbReference>
<evidence type="ECO:0000256" key="3">
    <source>
        <dbReference type="ARBA" id="ARBA00022692"/>
    </source>
</evidence>
<organism evidence="10 11">
    <name type="scientific">Rhodotorula mucilaginosa</name>
    <name type="common">Yeast</name>
    <name type="synonym">Rhodotorula rubra</name>
    <dbReference type="NCBI Taxonomy" id="5537"/>
    <lineage>
        <taxon>Eukaryota</taxon>
        <taxon>Fungi</taxon>
        <taxon>Dikarya</taxon>
        <taxon>Basidiomycota</taxon>
        <taxon>Pucciniomycotina</taxon>
        <taxon>Microbotryomycetes</taxon>
        <taxon>Sporidiobolales</taxon>
        <taxon>Sporidiobolaceae</taxon>
        <taxon>Rhodotorula</taxon>
    </lineage>
</organism>
<comment type="caution">
    <text evidence="10">The sequence shown here is derived from an EMBL/GenBank/DDBJ whole genome shotgun (WGS) entry which is preliminary data.</text>
</comment>
<dbReference type="OrthoDB" id="10062876at2759"/>
<keyword evidence="5 8" id="KW-1133">Transmembrane helix</keyword>
<feature type="transmembrane region" description="Helical" evidence="8">
    <location>
        <begin position="358"/>
        <end position="383"/>
    </location>
</feature>
<feature type="compositionally biased region" description="Basic and acidic residues" evidence="7">
    <location>
        <begin position="59"/>
        <end position="70"/>
    </location>
</feature>
<evidence type="ECO:0000259" key="9">
    <source>
        <dbReference type="Pfam" id="PF00324"/>
    </source>
</evidence>
<accession>A0A9P6W617</accession>
<dbReference type="PANTHER" id="PTHR43341">
    <property type="entry name" value="AMINO ACID PERMEASE"/>
    <property type="match status" value="1"/>
</dbReference>
<proteinExistence type="predicted"/>
<feature type="transmembrane region" description="Helical" evidence="8">
    <location>
        <begin position="223"/>
        <end position="248"/>
    </location>
</feature>
<reference evidence="10 11" key="1">
    <citation type="submission" date="2020-11" db="EMBL/GenBank/DDBJ databases">
        <title>Kefir isolates.</title>
        <authorList>
            <person name="Marcisauskas S."/>
            <person name="Kim Y."/>
            <person name="Blasche S."/>
        </authorList>
    </citation>
    <scope>NUCLEOTIDE SEQUENCE [LARGE SCALE GENOMIC DNA]</scope>
    <source>
        <strain evidence="10 11">KR</strain>
    </source>
</reference>
<dbReference type="Gene3D" id="1.20.1740.10">
    <property type="entry name" value="Amino acid/polyamine transporter I"/>
    <property type="match status" value="1"/>
</dbReference>
<feature type="transmembrane region" description="Helical" evidence="8">
    <location>
        <begin position="108"/>
        <end position="135"/>
    </location>
</feature>
<gene>
    <name evidence="10" type="ORF">C6P46_000665</name>
</gene>
<feature type="transmembrane region" description="Helical" evidence="8">
    <location>
        <begin position="445"/>
        <end position="470"/>
    </location>
</feature>
<dbReference type="GO" id="GO:0016020">
    <property type="term" value="C:membrane"/>
    <property type="evidence" value="ECO:0007669"/>
    <property type="project" value="UniProtKB-SubCell"/>
</dbReference>
<feature type="compositionally biased region" description="Low complexity" evidence="7">
    <location>
        <begin position="29"/>
        <end position="45"/>
    </location>
</feature>
<dbReference type="InterPro" id="IPR050524">
    <property type="entry name" value="APC_YAT"/>
</dbReference>
<dbReference type="EMBL" id="PUHQ01000011">
    <property type="protein sequence ID" value="KAG0665039.1"/>
    <property type="molecule type" value="Genomic_DNA"/>
</dbReference>
<name>A0A9P6W617_RHOMI</name>
<keyword evidence="6 8" id="KW-0472">Membrane</keyword>
<feature type="region of interest" description="Disordered" evidence="7">
    <location>
        <begin position="29"/>
        <end position="70"/>
    </location>
</feature>
<evidence type="ECO:0000256" key="1">
    <source>
        <dbReference type="ARBA" id="ARBA00004141"/>
    </source>
</evidence>
<evidence type="ECO:0000313" key="10">
    <source>
        <dbReference type="EMBL" id="KAG0665039.1"/>
    </source>
</evidence>
<dbReference type="PANTHER" id="PTHR43341:SF4">
    <property type="entry name" value="ARGININE PERMEASE CAN1-RELATED"/>
    <property type="match status" value="1"/>
</dbReference>
<evidence type="ECO:0000256" key="5">
    <source>
        <dbReference type="ARBA" id="ARBA00022989"/>
    </source>
</evidence>
<feature type="transmembrane region" description="Helical" evidence="8">
    <location>
        <begin position="491"/>
        <end position="510"/>
    </location>
</feature>
<evidence type="ECO:0000256" key="6">
    <source>
        <dbReference type="ARBA" id="ARBA00023136"/>
    </source>
</evidence>
<keyword evidence="2" id="KW-0813">Transport</keyword>
<evidence type="ECO:0000256" key="2">
    <source>
        <dbReference type="ARBA" id="ARBA00022448"/>
    </source>
</evidence>
<evidence type="ECO:0000313" key="11">
    <source>
        <dbReference type="Proteomes" id="UP000777482"/>
    </source>
</evidence>
<feature type="transmembrane region" description="Helical" evidence="8">
    <location>
        <begin position="197"/>
        <end position="217"/>
    </location>
</feature>
<feature type="domain" description="Amino acid permease/ SLC12A" evidence="9">
    <location>
        <begin position="107"/>
        <end position="549"/>
    </location>
</feature>
<evidence type="ECO:0000256" key="7">
    <source>
        <dbReference type="SAM" id="MobiDB-lite"/>
    </source>
</evidence>
<dbReference type="AlphaFoldDB" id="A0A9P6W617"/>
<evidence type="ECO:0000256" key="4">
    <source>
        <dbReference type="ARBA" id="ARBA00022970"/>
    </source>
</evidence>
<evidence type="ECO:0000256" key="8">
    <source>
        <dbReference type="SAM" id="Phobius"/>
    </source>
</evidence>
<dbReference type="GO" id="GO:0015171">
    <property type="term" value="F:amino acid transmembrane transporter activity"/>
    <property type="evidence" value="ECO:0007669"/>
    <property type="project" value="TreeGrafter"/>
</dbReference>
<keyword evidence="4" id="KW-0029">Amino-acid transport</keyword>
<dbReference type="Proteomes" id="UP000777482">
    <property type="component" value="Unassembled WGS sequence"/>
</dbReference>
<keyword evidence="3 8" id="KW-0812">Transmembrane</keyword>
<dbReference type="Pfam" id="PF00324">
    <property type="entry name" value="AA_permease"/>
    <property type="match status" value="1"/>
</dbReference>
<dbReference type="FunFam" id="1.20.1740.10:FF:000006">
    <property type="entry name" value="General amino acid permease"/>
    <property type="match status" value="1"/>
</dbReference>
<feature type="transmembrane region" description="Helical" evidence="8">
    <location>
        <begin position="416"/>
        <end position="433"/>
    </location>
</feature>
<sequence length="588" mass="65055">MAPAHLAAKFGKGSSRSFRYLPGWSSWSFGPPSPSSPSISQRSVSEQGRPSQRRYPRMSHFDHMSADPEKNGTNFVNEKSADAGVVVRGVDSPEGTVHRNLKARHLQALATGGPLGLWLGYTIMGLVVGSMMIALGEMTTLYPVSGAFTHYTARFVDPALGFALGWNYWYSYAITLPTEITAAALVIQYWRDDINVAVWITVFLVVICSFNFFGVKWYGEAEFWFSILKVITIIGLIILGIIITAGGVPGTDPIGFRFWHNPGPFQQENGIPGTKGRFLAFWTVLVQSAFSYLGTEIVALTAGEAENPRRNVPKAIRRTFFRILVFYVIGTFVMGLIVSPDDPNLTNGSGVNASPWVIAIKNAGISGLPSVINTAVLLSAFSAGNSDLYASSRTLYGLACDGKAPAIFRRCTKNGLPVYCLILTALVGLLAYMNVSTGSTTAFGYLSNLSSITGLLTWACINFSFIRFYYGCKRQGIDRNEFPFKAPFQPWASMFGLFMIIMVIIFNGYTVFLDGNWSTADFIVAYITLVIFAVLYVFWKLWKRTKFVTLDNMDFDTGRRELDSMADEEAARYRKPTTIVGKIWDFLM</sequence>
<feature type="transmembrane region" description="Helical" evidence="8">
    <location>
        <begin position="522"/>
        <end position="539"/>
    </location>
</feature>
<protein>
    <recommendedName>
        <fullName evidence="9">Amino acid permease/ SLC12A domain-containing protein</fullName>
    </recommendedName>
</protein>
<feature type="transmembrane region" description="Helical" evidence="8">
    <location>
        <begin position="319"/>
        <end position="338"/>
    </location>
</feature>
<keyword evidence="11" id="KW-1185">Reference proteome</keyword>
<comment type="subcellular location">
    <subcellularLocation>
        <location evidence="1">Membrane</location>
        <topology evidence="1">Multi-pass membrane protein</topology>
    </subcellularLocation>
</comment>